<dbReference type="GO" id="GO:0003676">
    <property type="term" value="F:nucleic acid binding"/>
    <property type="evidence" value="ECO:0007669"/>
    <property type="project" value="InterPro"/>
</dbReference>
<sequence>MSSSSSLYPVDVRHIAHLWKVLGQSFFGSNKYTLTTLAGRRKAIAHLCQRSPRTIQNITTNWDLITGPPSGTAVKSNTVPEDDVNETLDPVVEAEEMEGVAGVGRHLLKESEYGKIRAIIHREYKSKIHITVESLLPLVEEEVGVKVSKSTMYRVLRRMGFRYRDRSTKHLFGDPSLKVRRIRYIRAVRQFRQKNALIAFLDETWLNENYQFRKSWIELDKEKSIGTAEILCKDCGQSHPSGSGKRLVIFDVVTDRGFVPGFGLIWEASKHTGEYHGNFNYRNYKFMKEVVVPRSKEFARLHGYDTFRRPRRVKKEIQQWLTDHRIEFGARELVAELWQKVTDFLKNHVGDRYYMDGYLKTEKGIETVRLPPYHCDFNPIEKCWARRNGYVPKQNTTRKLPDLIKLWEESADIFKPEDFLKSFAHCIKLEDDYWDIDTKEDRIEAVGDEQADEHVAEEGEDLEPLDQDLDDDNDLALLPF</sequence>
<dbReference type="AlphaFoldDB" id="A0A1D1VSV7"/>
<dbReference type="PANTHER" id="PTHR33939:SF1">
    <property type="entry name" value="DUF4371 DOMAIN-CONTAINING PROTEIN"/>
    <property type="match status" value="1"/>
</dbReference>
<evidence type="ECO:0000313" key="3">
    <source>
        <dbReference type="EMBL" id="GAV02044.1"/>
    </source>
</evidence>
<comment type="caution">
    <text evidence="3">The sequence shown here is derived from an EMBL/GenBank/DDBJ whole genome shotgun (WGS) entry which is preliminary data.</text>
</comment>
<name>A0A1D1VSV7_RAMVA</name>
<reference evidence="3 4" key="1">
    <citation type="journal article" date="2016" name="Nat. Commun.">
        <title>Extremotolerant tardigrade genome and improved radiotolerance of human cultured cells by tardigrade-unique protein.</title>
        <authorList>
            <person name="Hashimoto T."/>
            <person name="Horikawa D.D."/>
            <person name="Saito Y."/>
            <person name="Kuwahara H."/>
            <person name="Kozuka-Hata H."/>
            <person name="Shin-I T."/>
            <person name="Minakuchi Y."/>
            <person name="Ohishi K."/>
            <person name="Motoyama A."/>
            <person name="Aizu T."/>
            <person name="Enomoto A."/>
            <person name="Kondo K."/>
            <person name="Tanaka S."/>
            <person name="Hara Y."/>
            <person name="Koshikawa S."/>
            <person name="Sagara H."/>
            <person name="Miura T."/>
            <person name="Yokobori S."/>
            <person name="Miyagawa K."/>
            <person name="Suzuki Y."/>
            <person name="Kubo T."/>
            <person name="Oyama M."/>
            <person name="Kohara Y."/>
            <person name="Fujiyama A."/>
            <person name="Arakawa K."/>
            <person name="Katayama T."/>
            <person name="Toyoda A."/>
            <person name="Kunieda T."/>
        </authorList>
    </citation>
    <scope>NUCLEOTIDE SEQUENCE [LARGE SCALE GENOMIC DNA]</scope>
    <source>
        <strain evidence="3 4">YOKOZUNA-1</strain>
    </source>
</reference>
<dbReference type="Pfam" id="PF13592">
    <property type="entry name" value="HTH_33"/>
    <property type="match status" value="1"/>
</dbReference>
<protein>
    <recommendedName>
        <fullName evidence="2">Winged helix-turn helix domain-containing protein</fullName>
    </recommendedName>
</protein>
<gene>
    <name evidence="3" type="primary">RvY_12657-1</name>
    <name evidence="3" type="synonym">RvY_12657.1</name>
    <name evidence="3" type="ORF">RvY_12657</name>
</gene>
<feature type="compositionally biased region" description="Acidic residues" evidence="1">
    <location>
        <begin position="458"/>
        <end position="473"/>
    </location>
</feature>
<dbReference type="PANTHER" id="PTHR33939">
    <property type="entry name" value="PROTEIN CBG22215"/>
    <property type="match status" value="1"/>
</dbReference>
<dbReference type="OrthoDB" id="8190933at2759"/>
<accession>A0A1D1VSV7</accession>
<organism evidence="3 4">
    <name type="scientific">Ramazzottius varieornatus</name>
    <name type="common">Water bear</name>
    <name type="synonym">Tardigrade</name>
    <dbReference type="NCBI Taxonomy" id="947166"/>
    <lineage>
        <taxon>Eukaryota</taxon>
        <taxon>Metazoa</taxon>
        <taxon>Ecdysozoa</taxon>
        <taxon>Tardigrada</taxon>
        <taxon>Eutardigrada</taxon>
        <taxon>Parachela</taxon>
        <taxon>Hypsibioidea</taxon>
        <taxon>Ramazzottiidae</taxon>
        <taxon>Ramazzottius</taxon>
    </lineage>
</organism>
<dbReference type="Gene3D" id="3.30.420.10">
    <property type="entry name" value="Ribonuclease H-like superfamily/Ribonuclease H"/>
    <property type="match status" value="1"/>
</dbReference>
<dbReference type="InterPro" id="IPR025959">
    <property type="entry name" value="Winged_HTH_dom"/>
</dbReference>
<dbReference type="InterPro" id="IPR036397">
    <property type="entry name" value="RNaseH_sf"/>
</dbReference>
<keyword evidence="4" id="KW-1185">Reference proteome</keyword>
<dbReference type="EMBL" id="BDGG01000007">
    <property type="protein sequence ID" value="GAV02044.1"/>
    <property type="molecule type" value="Genomic_DNA"/>
</dbReference>
<proteinExistence type="predicted"/>
<evidence type="ECO:0000259" key="2">
    <source>
        <dbReference type="Pfam" id="PF13592"/>
    </source>
</evidence>
<dbReference type="Proteomes" id="UP000186922">
    <property type="component" value="Unassembled WGS sequence"/>
</dbReference>
<evidence type="ECO:0000313" key="4">
    <source>
        <dbReference type="Proteomes" id="UP000186922"/>
    </source>
</evidence>
<evidence type="ECO:0000256" key="1">
    <source>
        <dbReference type="SAM" id="MobiDB-lite"/>
    </source>
</evidence>
<feature type="region of interest" description="Disordered" evidence="1">
    <location>
        <begin position="446"/>
        <end position="473"/>
    </location>
</feature>
<feature type="domain" description="Winged helix-turn helix" evidence="2">
    <location>
        <begin position="138"/>
        <end position="163"/>
    </location>
</feature>